<dbReference type="SUPFAM" id="SSF144232">
    <property type="entry name" value="HIT/MYND zinc finger-like"/>
    <property type="match status" value="1"/>
</dbReference>
<feature type="domain" description="MYND-type" evidence="5">
    <location>
        <begin position="138"/>
        <end position="175"/>
    </location>
</feature>
<accession>A0A6J2X7W9</accession>
<dbReference type="PANTHER" id="PTHR12298:SF4">
    <property type="entry name" value="PROGRAMMED CELL DEATH PROTEIN 2"/>
    <property type="match status" value="1"/>
</dbReference>
<dbReference type="Gene3D" id="6.10.140.2220">
    <property type="match status" value="1"/>
</dbReference>
<dbReference type="GO" id="GO:0008270">
    <property type="term" value="F:zinc ion binding"/>
    <property type="evidence" value="ECO:0007669"/>
    <property type="project" value="UniProtKB-KW"/>
</dbReference>
<keyword evidence="2 4" id="KW-0863">Zinc-finger</keyword>
<evidence type="ECO:0000313" key="6">
    <source>
        <dbReference type="Proteomes" id="UP000504635"/>
    </source>
</evidence>
<dbReference type="InterPro" id="IPR007320">
    <property type="entry name" value="PDCD2_C"/>
</dbReference>
<organism evidence="6 7">
    <name type="scientific">Sitophilus oryzae</name>
    <name type="common">Rice weevil</name>
    <name type="synonym">Curculio oryzae</name>
    <dbReference type="NCBI Taxonomy" id="7048"/>
    <lineage>
        <taxon>Eukaryota</taxon>
        <taxon>Metazoa</taxon>
        <taxon>Ecdysozoa</taxon>
        <taxon>Arthropoda</taxon>
        <taxon>Hexapoda</taxon>
        <taxon>Insecta</taxon>
        <taxon>Pterygota</taxon>
        <taxon>Neoptera</taxon>
        <taxon>Endopterygota</taxon>
        <taxon>Coleoptera</taxon>
        <taxon>Polyphaga</taxon>
        <taxon>Cucujiformia</taxon>
        <taxon>Curculionidae</taxon>
        <taxon>Dryophthorinae</taxon>
        <taxon>Sitophilus</taxon>
    </lineage>
</organism>
<proteinExistence type="predicted"/>
<evidence type="ECO:0000313" key="7">
    <source>
        <dbReference type="RefSeq" id="XP_030747271.1"/>
    </source>
</evidence>
<dbReference type="InterPro" id="IPR002893">
    <property type="entry name" value="Znf_MYND"/>
</dbReference>
<sequence length="351" mass="40070">MPATELGFLQDCEPGKLQSRIFPSKVGGKPSWLSLNPLPTFEDLKCKTCQQALVFLLQIYAPYEDCEVGSAIWEVNFHRTVFVFICRSPDCNKRNLCDNIVVFRSSLSRENDFYSFVPPTIDYDPEFDALYRQLCCLCEACGIPAEKQCSKCRKVLYCSKEHQVIDWKSRHKTSCLKEGPESEKAVSKILFPEFELITATEVIERSDIDEQKELEKFEELKAKGETGTMEDVSESELSSHATSEKDKAFLKFKKQVSHYPDQVIRYSKGGQPLFIANGPIPAAIPNCELCDNPRQFEFQIMPQLLSELKENDLDFGVLLVYTCKYSCVGSHINSYKKEFVFKQDVSLENSV</sequence>
<evidence type="ECO:0000256" key="4">
    <source>
        <dbReference type="PROSITE-ProRule" id="PRU00134"/>
    </source>
</evidence>
<evidence type="ECO:0000259" key="5">
    <source>
        <dbReference type="PROSITE" id="PS50865"/>
    </source>
</evidence>
<gene>
    <name evidence="7" type="primary">LOC115875870</name>
</gene>
<dbReference type="GeneID" id="115875870"/>
<dbReference type="Proteomes" id="UP000504635">
    <property type="component" value="Unplaced"/>
</dbReference>
<dbReference type="KEGG" id="soy:115875870"/>
<dbReference type="AlphaFoldDB" id="A0A6J2X7W9"/>
<protein>
    <submittedName>
        <fullName evidence="7">Programmed cell death protein 2</fullName>
    </submittedName>
</protein>
<dbReference type="FunCoup" id="A0A6J2X7W9">
    <property type="interactions" value="2215"/>
</dbReference>
<keyword evidence="3" id="KW-0862">Zinc</keyword>
<dbReference type="PANTHER" id="PTHR12298">
    <property type="entry name" value="PCDC2 PROGRAMMED CELL DEATH PROTEIN 2 -RELATED"/>
    <property type="match status" value="1"/>
</dbReference>
<dbReference type="CTD" id="45021"/>
<evidence type="ECO:0000256" key="1">
    <source>
        <dbReference type="ARBA" id="ARBA00022723"/>
    </source>
</evidence>
<dbReference type="InParanoid" id="A0A6J2X7W9"/>
<dbReference type="GO" id="GO:0005634">
    <property type="term" value="C:nucleus"/>
    <property type="evidence" value="ECO:0007669"/>
    <property type="project" value="TreeGrafter"/>
</dbReference>
<dbReference type="Pfam" id="PF01753">
    <property type="entry name" value="zf-MYND"/>
    <property type="match status" value="1"/>
</dbReference>
<reference evidence="7" key="1">
    <citation type="submission" date="2025-08" db="UniProtKB">
        <authorList>
            <consortium name="RefSeq"/>
        </authorList>
    </citation>
    <scope>IDENTIFICATION</scope>
    <source>
        <tissue evidence="7">Gonads</tissue>
    </source>
</reference>
<dbReference type="Pfam" id="PF04194">
    <property type="entry name" value="PDCD2_C"/>
    <property type="match status" value="1"/>
</dbReference>
<keyword evidence="6" id="KW-1185">Reference proteome</keyword>
<keyword evidence="1" id="KW-0479">Metal-binding</keyword>
<dbReference type="RefSeq" id="XP_030747271.1">
    <property type="nucleotide sequence ID" value="XM_030891411.1"/>
</dbReference>
<dbReference type="PROSITE" id="PS50865">
    <property type="entry name" value="ZF_MYND_2"/>
    <property type="match status" value="1"/>
</dbReference>
<dbReference type="OrthoDB" id="443682at2759"/>
<name>A0A6J2X7W9_SITOR</name>
<dbReference type="GO" id="GO:0005737">
    <property type="term" value="C:cytoplasm"/>
    <property type="evidence" value="ECO:0007669"/>
    <property type="project" value="InterPro"/>
</dbReference>
<evidence type="ECO:0000256" key="3">
    <source>
        <dbReference type="ARBA" id="ARBA00022833"/>
    </source>
</evidence>
<evidence type="ECO:0000256" key="2">
    <source>
        <dbReference type="ARBA" id="ARBA00022771"/>
    </source>
</evidence>